<evidence type="ECO:0000313" key="3">
    <source>
        <dbReference type="EMBL" id="SSX13786.1"/>
    </source>
</evidence>
<dbReference type="InterPro" id="IPR039147">
    <property type="entry name" value="ASB17"/>
</dbReference>
<dbReference type="VEuPathDB" id="VectorBase:CSON006100"/>
<dbReference type="PANTHER" id="PTHR20966">
    <property type="entry name" value="ANKYRIN REPEAT AND SOCS BOX PROTEIN 17"/>
    <property type="match status" value="1"/>
</dbReference>
<sequence length="145" mass="16996">MDYIFDIFYEEIFETMERNGLQTRQCRRDVIDRLNSVISACIRGQNLSADECSRQAVLSAIEYHQRHKEENGNVCLMGKYHNILYVTIRVAWDWGVTDSEVVTSLLKEIYSCELTFERLFLGVIFGTNAPYFISGWRSDFKDQNE</sequence>
<gene>
    <name evidence="4" type="primary">CSON006100</name>
</gene>
<name>A0A336MXZ6_CULSO</name>
<dbReference type="PANTHER" id="PTHR20966:SF2">
    <property type="entry name" value="ANKYRIN REPEAT AND SOCS BOX PROTEIN 17"/>
    <property type="match status" value="1"/>
</dbReference>
<dbReference type="EMBL" id="UFQT01002316">
    <property type="protein sequence ID" value="SSX33207.1"/>
    <property type="molecule type" value="Genomic_DNA"/>
</dbReference>
<dbReference type="OMA" id="SYSYIYR"/>
<dbReference type="EMBL" id="UFQS01002316">
    <property type="protein sequence ID" value="SSX13786.1"/>
    <property type="molecule type" value="Genomic_DNA"/>
</dbReference>
<evidence type="ECO:0000313" key="4">
    <source>
        <dbReference type="EMBL" id="SSX33207.1"/>
    </source>
</evidence>
<dbReference type="AlphaFoldDB" id="A0A336MXZ6"/>
<protein>
    <submittedName>
        <fullName evidence="4">CSON006100 protein</fullName>
    </submittedName>
</protein>
<accession>A0A336MXZ6</accession>
<keyword evidence="1" id="KW-0833">Ubl conjugation pathway</keyword>
<organism evidence="4">
    <name type="scientific">Culicoides sonorensis</name>
    <name type="common">Biting midge</name>
    <dbReference type="NCBI Taxonomy" id="179676"/>
    <lineage>
        <taxon>Eukaryota</taxon>
        <taxon>Metazoa</taxon>
        <taxon>Ecdysozoa</taxon>
        <taxon>Arthropoda</taxon>
        <taxon>Hexapoda</taxon>
        <taxon>Insecta</taxon>
        <taxon>Pterygota</taxon>
        <taxon>Neoptera</taxon>
        <taxon>Endopterygota</taxon>
        <taxon>Diptera</taxon>
        <taxon>Nematocera</taxon>
        <taxon>Chironomoidea</taxon>
        <taxon>Ceratopogonidae</taxon>
        <taxon>Ceratopogoninae</taxon>
        <taxon>Culicoides</taxon>
        <taxon>Monoculicoides</taxon>
    </lineage>
</organism>
<evidence type="ECO:0000256" key="1">
    <source>
        <dbReference type="ARBA" id="ARBA00022786"/>
    </source>
</evidence>
<evidence type="ECO:0000256" key="2">
    <source>
        <dbReference type="ARBA" id="ARBA00023043"/>
    </source>
</evidence>
<proteinExistence type="predicted"/>
<reference evidence="4" key="2">
    <citation type="submission" date="2018-07" db="EMBL/GenBank/DDBJ databases">
        <authorList>
            <person name="Quirk P.G."/>
            <person name="Krulwich T.A."/>
        </authorList>
    </citation>
    <scope>NUCLEOTIDE SEQUENCE</scope>
</reference>
<reference evidence="3" key="1">
    <citation type="submission" date="2018-04" db="EMBL/GenBank/DDBJ databases">
        <authorList>
            <person name="Go L.Y."/>
            <person name="Mitchell J.A."/>
        </authorList>
    </citation>
    <scope>NUCLEOTIDE SEQUENCE</scope>
    <source>
        <tissue evidence="3">Whole organism</tissue>
    </source>
</reference>
<keyword evidence="2" id="KW-0040">ANK repeat</keyword>